<dbReference type="PANTHER" id="PTHR30514">
    <property type="entry name" value="GLUCOKINASE"/>
    <property type="match status" value="1"/>
</dbReference>
<dbReference type="EMBL" id="WUQX01000001">
    <property type="protein sequence ID" value="MXP77428.1"/>
    <property type="molecule type" value="Genomic_DNA"/>
</dbReference>
<organism evidence="6 7">
    <name type="scientific">Sporofaciens musculi</name>
    <dbReference type="NCBI Taxonomy" id="2681861"/>
    <lineage>
        <taxon>Bacteria</taxon>
        <taxon>Bacillati</taxon>
        <taxon>Bacillota</taxon>
        <taxon>Clostridia</taxon>
        <taxon>Lachnospirales</taxon>
        <taxon>Lachnospiraceae</taxon>
        <taxon>Sporofaciens</taxon>
    </lineage>
</organism>
<dbReference type="Pfam" id="PF01418">
    <property type="entry name" value="HTH_6"/>
    <property type="match status" value="1"/>
</dbReference>
<sequence>MSELSELIHNANLTKTQKMIAKYILDHSADACFMTSTEIALKLNVSESSVIRFSRSLGFGGFMDFQKMLRKEYQDKVLSISSSITVPAQRVAKRAKLERNSDYINRHFKNAVQNLETLFTTNTLAAFEDAADVIVAGKRKYIAASRGNACLGDYFLLYLKHILPHVSSTNTAALSPIDHMCNITKEDCLIVFSFPRYSSLDRVTTEMAKEAGASIVVITDKPSALLAQYATVLITVPVDSNAFFNSLIGPQFVAEILLDTISHKVTGIEKRLKKIDKYLDKLGIY</sequence>
<evidence type="ECO:0000259" key="5">
    <source>
        <dbReference type="PROSITE" id="PS51464"/>
    </source>
</evidence>
<evidence type="ECO:0000313" key="7">
    <source>
        <dbReference type="Proteomes" id="UP000460412"/>
    </source>
</evidence>
<dbReference type="AlphaFoldDB" id="A0A7X3SKB7"/>
<dbReference type="CDD" id="cd05013">
    <property type="entry name" value="SIS_RpiR"/>
    <property type="match status" value="1"/>
</dbReference>
<dbReference type="RefSeq" id="WP_159752754.1">
    <property type="nucleotide sequence ID" value="NZ_CASSPE010000007.1"/>
</dbReference>
<dbReference type="SUPFAM" id="SSF53697">
    <property type="entry name" value="SIS domain"/>
    <property type="match status" value="1"/>
</dbReference>
<dbReference type="InterPro" id="IPR009057">
    <property type="entry name" value="Homeodomain-like_sf"/>
</dbReference>
<dbReference type="InterPro" id="IPR000281">
    <property type="entry name" value="HTH_RpiR"/>
</dbReference>
<keyword evidence="3" id="KW-0804">Transcription</keyword>
<keyword evidence="7" id="KW-1185">Reference proteome</keyword>
<reference evidence="6 7" key="1">
    <citation type="submission" date="2019-12" db="EMBL/GenBank/DDBJ databases">
        <title>Sporaefaciens musculi gen. nov., sp. nov., a novel bacterium isolated from the caecum of an obese mouse.</title>
        <authorList>
            <person name="Rasmussen T.S."/>
            <person name="Streidl T."/>
            <person name="Hitch T.C.A."/>
            <person name="Wortmann E."/>
            <person name="Deptula P."/>
            <person name="Hansen M."/>
            <person name="Nielsen D.S."/>
            <person name="Clavel T."/>
            <person name="Vogensen F.K."/>
        </authorList>
    </citation>
    <scope>NUCLEOTIDE SEQUENCE [LARGE SCALE GENOMIC DNA]</scope>
    <source>
        <strain evidence="6 7">WCA-9-b2</strain>
    </source>
</reference>
<dbReference type="InterPro" id="IPR046348">
    <property type="entry name" value="SIS_dom_sf"/>
</dbReference>
<evidence type="ECO:0000259" key="4">
    <source>
        <dbReference type="PROSITE" id="PS51071"/>
    </source>
</evidence>
<name>A0A7X3SKB7_9FIRM</name>
<dbReference type="Gene3D" id="1.10.10.10">
    <property type="entry name" value="Winged helix-like DNA-binding domain superfamily/Winged helix DNA-binding domain"/>
    <property type="match status" value="1"/>
</dbReference>
<dbReference type="InterPro" id="IPR036388">
    <property type="entry name" value="WH-like_DNA-bd_sf"/>
</dbReference>
<dbReference type="InterPro" id="IPR047640">
    <property type="entry name" value="RpiR-like"/>
</dbReference>
<dbReference type="GO" id="GO:0003700">
    <property type="term" value="F:DNA-binding transcription factor activity"/>
    <property type="evidence" value="ECO:0007669"/>
    <property type="project" value="InterPro"/>
</dbReference>
<evidence type="ECO:0000256" key="2">
    <source>
        <dbReference type="ARBA" id="ARBA00023125"/>
    </source>
</evidence>
<dbReference type="SUPFAM" id="SSF46689">
    <property type="entry name" value="Homeodomain-like"/>
    <property type="match status" value="1"/>
</dbReference>
<evidence type="ECO:0000256" key="1">
    <source>
        <dbReference type="ARBA" id="ARBA00023015"/>
    </source>
</evidence>
<dbReference type="Proteomes" id="UP000460412">
    <property type="component" value="Unassembled WGS sequence"/>
</dbReference>
<dbReference type="Gene3D" id="3.40.50.10490">
    <property type="entry name" value="Glucose-6-phosphate isomerase like protein, domain 1"/>
    <property type="match status" value="1"/>
</dbReference>
<dbReference type="InterPro" id="IPR001347">
    <property type="entry name" value="SIS_dom"/>
</dbReference>
<dbReference type="Pfam" id="PF01380">
    <property type="entry name" value="SIS"/>
    <property type="match status" value="1"/>
</dbReference>
<keyword evidence="2" id="KW-0238">DNA-binding</keyword>
<proteinExistence type="predicted"/>
<evidence type="ECO:0000256" key="3">
    <source>
        <dbReference type="ARBA" id="ARBA00023163"/>
    </source>
</evidence>
<dbReference type="PROSITE" id="PS51464">
    <property type="entry name" value="SIS"/>
    <property type="match status" value="1"/>
</dbReference>
<accession>A0A7X3SKB7</accession>
<comment type="caution">
    <text evidence="6">The sequence shown here is derived from an EMBL/GenBank/DDBJ whole genome shotgun (WGS) entry which is preliminary data.</text>
</comment>
<dbReference type="InterPro" id="IPR035472">
    <property type="entry name" value="RpiR-like_SIS"/>
</dbReference>
<protein>
    <submittedName>
        <fullName evidence="6">SIS domain-containing protein</fullName>
    </submittedName>
</protein>
<dbReference type="GO" id="GO:0097367">
    <property type="term" value="F:carbohydrate derivative binding"/>
    <property type="evidence" value="ECO:0007669"/>
    <property type="project" value="InterPro"/>
</dbReference>
<feature type="domain" description="SIS" evidence="5">
    <location>
        <begin position="130"/>
        <end position="271"/>
    </location>
</feature>
<dbReference type="PANTHER" id="PTHR30514:SF18">
    <property type="entry name" value="RPIR-FAMILY TRANSCRIPTIONAL REGULATOR"/>
    <property type="match status" value="1"/>
</dbReference>
<evidence type="ECO:0000313" key="6">
    <source>
        <dbReference type="EMBL" id="MXP77428.1"/>
    </source>
</evidence>
<feature type="domain" description="HTH rpiR-type" evidence="4">
    <location>
        <begin position="1"/>
        <end position="76"/>
    </location>
</feature>
<dbReference type="PROSITE" id="PS51071">
    <property type="entry name" value="HTH_RPIR"/>
    <property type="match status" value="1"/>
</dbReference>
<dbReference type="GO" id="GO:0003677">
    <property type="term" value="F:DNA binding"/>
    <property type="evidence" value="ECO:0007669"/>
    <property type="project" value="UniProtKB-KW"/>
</dbReference>
<gene>
    <name evidence="6" type="ORF">GN277_19230</name>
</gene>
<dbReference type="GO" id="GO:1901135">
    <property type="term" value="P:carbohydrate derivative metabolic process"/>
    <property type="evidence" value="ECO:0007669"/>
    <property type="project" value="InterPro"/>
</dbReference>
<keyword evidence="1" id="KW-0805">Transcription regulation</keyword>